<evidence type="ECO:0000313" key="1">
    <source>
        <dbReference type="EMBL" id="AII11627.1"/>
    </source>
</evidence>
<reference evidence="1 2" key="1">
    <citation type="submission" date="2014-07" db="EMBL/GenBank/DDBJ databases">
        <title>Genome sequence of Lactococcus lactis subsp. lactis NCDO 2118, a GABA-producing strain.</title>
        <authorList>
            <person name="Oliveira L.C."/>
            <person name="Saraiva T.D.L."/>
            <person name="Soares S.C."/>
            <person name="Ramos R.T.J."/>
            <person name="Sa P.H.C.G."/>
            <person name="Carneiro A.R."/>
            <person name="Miranda F."/>
            <person name="Freire M."/>
            <person name="Renan W."/>
            <person name="Oliveira A.F.Jr."/>
            <person name="Santos A.R."/>
            <person name="Pinto A.C."/>
            <person name="Souza B.M."/>
            <person name="Castro C.P."/>
            <person name="Diniz C.A.A."/>
            <person name="Rocha C.S."/>
            <person name="Mariano D.C.B."/>
            <person name="Aguiar E.L."/>
            <person name="Folador E.L."/>
            <person name="Barbosa E.G.V."/>
            <person name="Aburjaile F.F."/>
            <person name="Goncalves L.A."/>
            <person name="Guimaraes L.C."/>
            <person name="Azevedo M.S.P."/>
            <person name="Agresti P.C.M."/>
            <person name="Faria R.F."/>
            <person name="Tiwari S."/>
            <person name="Almeida S.S."/>
            <person name="Hassan S.S."/>
            <person name="Pereira V.B."/>
            <person name="Abreu V.A.C."/>
            <person name="Pereira U.P."/>
            <person name="Dorella F.A."/>
            <person name="Carvalho A.F."/>
            <person name="Pereira F.L."/>
            <person name="Leal C.A.G."/>
            <person name="Figueiredo H.C.P."/>
            <person name="Silva A."/>
            <person name="Miyoshi A."/>
            <person name="Azevedo V."/>
        </authorList>
    </citation>
    <scope>NUCLEOTIDE SEQUENCE [LARGE SCALE GENOMIC DNA]</scope>
    <source>
        <strain evidence="1 2">NCDO 2118</strain>
    </source>
</reference>
<name>A0ABC8A326_LACLL</name>
<proteinExistence type="predicted"/>
<accession>A0ABC8A326</accession>
<dbReference type="AlphaFoldDB" id="A0ABC8A326"/>
<gene>
    <name evidence="1" type="ORF">NCDO2118_0127</name>
</gene>
<dbReference type="Proteomes" id="UP000028594">
    <property type="component" value="Chromosome"/>
</dbReference>
<dbReference type="EMBL" id="CP009054">
    <property type="protein sequence ID" value="AII11627.1"/>
    <property type="molecule type" value="Genomic_DNA"/>
</dbReference>
<protein>
    <submittedName>
        <fullName evidence="1">Uncharacterized protein</fullName>
    </submittedName>
</protein>
<organism evidence="1 2">
    <name type="scientific">Lactococcus lactis subsp. lactis NCDO 2118</name>
    <dbReference type="NCBI Taxonomy" id="1117941"/>
    <lineage>
        <taxon>Bacteria</taxon>
        <taxon>Bacillati</taxon>
        <taxon>Bacillota</taxon>
        <taxon>Bacilli</taxon>
        <taxon>Lactobacillales</taxon>
        <taxon>Streptococcaceae</taxon>
        <taxon>Lactococcus</taxon>
    </lineage>
</organism>
<dbReference type="KEGG" id="llx:NCDO2118_0127"/>
<sequence>MMGFDKVVIAPQSIHIGLDEFEQMLNRYSLSDTRQILEI</sequence>
<evidence type="ECO:0000313" key="2">
    <source>
        <dbReference type="Proteomes" id="UP000028594"/>
    </source>
</evidence>